<organism evidence="1 2">
    <name type="scientific">Strongyloides papillosus</name>
    <name type="common">Intestinal threadworm</name>
    <dbReference type="NCBI Taxonomy" id="174720"/>
    <lineage>
        <taxon>Eukaryota</taxon>
        <taxon>Metazoa</taxon>
        <taxon>Ecdysozoa</taxon>
        <taxon>Nematoda</taxon>
        <taxon>Chromadorea</taxon>
        <taxon>Rhabditida</taxon>
        <taxon>Tylenchina</taxon>
        <taxon>Panagrolaimomorpha</taxon>
        <taxon>Strongyloidoidea</taxon>
        <taxon>Strongyloididae</taxon>
        <taxon>Strongyloides</taxon>
    </lineage>
</organism>
<evidence type="ECO:0000313" key="1">
    <source>
        <dbReference type="Proteomes" id="UP000046392"/>
    </source>
</evidence>
<evidence type="ECO:0000313" key="2">
    <source>
        <dbReference type="WBParaSite" id="SPAL_0001062250.1"/>
    </source>
</evidence>
<accession>A0A0N5BXV9</accession>
<dbReference type="WBParaSite" id="SPAL_0001062250.1">
    <property type="protein sequence ID" value="SPAL_0001062250.1"/>
    <property type="gene ID" value="SPAL_0001062250"/>
</dbReference>
<keyword evidence="1" id="KW-1185">Reference proteome</keyword>
<dbReference type="Proteomes" id="UP000046392">
    <property type="component" value="Unplaced"/>
</dbReference>
<dbReference type="AlphaFoldDB" id="A0A0N5BXV9"/>
<proteinExistence type="predicted"/>
<reference evidence="2" key="1">
    <citation type="submission" date="2017-02" db="UniProtKB">
        <authorList>
            <consortium name="WormBaseParasite"/>
        </authorList>
    </citation>
    <scope>IDENTIFICATION</scope>
</reference>
<sequence length="164" mass="19493">MKYYIFIVVTVALRCYCRYYYTHDNMHNPFHEPLTDEQWQRIYEIENDNTITRTQIIQNVFDYLKRQVENLTVNAQKQIESNLTAAAFEELVIFNNAFSASPLMNMHVPSGFFTVFRKDVNGTQKYLDYNYAILKKSSKDLSIHLDQVEADILNKTYKSHNFYC</sequence>
<name>A0A0N5BXV9_STREA</name>
<protein>
    <submittedName>
        <fullName evidence="2">SEA domain-containing protein</fullName>
    </submittedName>
</protein>